<feature type="transmembrane region" description="Helical" evidence="1">
    <location>
        <begin position="74"/>
        <end position="96"/>
    </location>
</feature>
<dbReference type="Proteomes" id="UP000198802">
    <property type="component" value="Unassembled WGS sequence"/>
</dbReference>
<feature type="transmembrane region" description="Helical" evidence="1">
    <location>
        <begin position="47"/>
        <end position="68"/>
    </location>
</feature>
<keyword evidence="1" id="KW-0812">Transmembrane</keyword>
<organism evidence="2 3">
    <name type="scientific">Parafrankia irregularis</name>
    <dbReference type="NCBI Taxonomy" id="795642"/>
    <lineage>
        <taxon>Bacteria</taxon>
        <taxon>Bacillati</taxon>
        <taxon>Actinomycetota</taxon>
        <taxon>Actinomycetes</taxon>
        <taxon>Frankiales</taxon>
        <taxon>Frankiaceae</taxon>
        <taxon>Parafrankia</taxon>
    </lineage>
</organism>
<dbReference type="EMBL" id="FAOZ01000027">
    <property type="protein sequence ID" value="CUU59372.1"/>
    <property type="molecule type" value="Genomic_DNA"/>
</dbReference>
<evidence type="ECO:0000313" key="3">
    <source>
        <dbReference type="Proteomes" id="UP000198802"/>
    </source>
</evidence>
<sequence length="120" mass="12323">MTATPTDPRTTVSPTAAGPFEIRTASEQPFSSARSRTSRRAAMSMRLAILACAACCSLPLLVGVGLLTAGTAAAINQTLSGAAIALAVLAVLFLGWRQRRRIAERTAAGRSCGCDGGRAC</sequence>
<protein>
    <recommendedName>
        <fullName evidence="4">Mercuric ion transport protein</fullName>
    </recommendedName>
</protein>
<evidence type="ECO:0008006" key="4">
    <source>
        <dbReference type="Google" id="ProtNLM"/>
    </source>
</evidence>
<name>A0A0S4QWX7_9ACTN</name>
<proteinExistence type="predicted"/>
<keyword evidence="3" id="KW-1185">Reference proteome</keyword>
<accession>A0A0S4QWX7</accession>
<dbReference type="AlphaFoldDB" id="A0A0S4QWX7"/>
<evidence type="ECO:0000313" key="2">
    <source>
        <dbReference type="EMBL" id="CUU59372.1"/>
    </source>
</evidence>
<keyword evidence="1" id="KW-0472">Membrane</keyword>
<evidence type="ECO:0000256" key="1">
    <source>
        <dbReference type="SAM" id="Phobius"/>
    </source>
</evidence>
<dbReference type="RefSeq" id="WP_091283425.1">
    <property type="nucleotide sequence ID" value="NZ_FAOZ01000027.1"/>
</dbReference>
<reference evidence="3" key="1">
    <citation type="submission" date="2015-11" db="EMBL/GenBank/DDBJ databases">
        <authorList>
            <person name="Varghese N."/>
        </authorList>
    </citation>
    <scope>NUCLEOTIDE SEQUENCE [LARGE SCALE GENOMIC DNA]</scope>
    <source>
        <strain evidence="3">DSM 45899</strain>
    </source>
</reference>
<gene>
    <name evidence="2" type="ORF">Ga0074812_12749</name>
</gene>
<keyword evidence="1" id="KW-1133">Transmembrane helix</keyword>